<evidence type="ECO:0000313" key="2">
    <source>
        <dbReference type="EMBL" id="KAF7368228.1"/>
    </source>
</evidence>
<dbReference type="AlphaFoldDB" id="A0A8H6YXF1"/>
<keyword evidence="1" id="KW-0732">Signal</keyword>
<evidence type="ECO:0000256" key="1">
    <source>
        <dbReference type="SAM" id="SignalP"/>
    </source>
</evidence>
<reference evidence="2" key="1">
    <citation type="submission" date="2020-05" db="EMBL/GenBank/DDBJ databases">
        <title>Mycena genomes resolve the evolution of fungal bioluminescence.</title>
        <authorList>
            <person name="Tsai I.J."/>
        </authorList>
    </citation>
    <scope>NUCLEOTIDE SEQUENCE</scope>
    <source>
        <strain evidence="2">CCC161011</strain>
    </source>
</reference>
<organism evidence="2 3">
    <name type="scientific">Mycena venus</name>
    <dbReference type="NCBI Taxonomy" id="2733690"/>
    <lineage>
        <taxon>Eukaryota</taxon>
        <taxon>Fungi</taxon>
        <taxon>Dikarya</taxon>
        <taxon>Basidiomycota</taxon>
        <taxon>Agaricomycotina</taxon>
        <taxon>Agaricomycetes</taxon>
        <taxon>Agaricomycetidae</taxon>
        <taxon>Agaricales</taxon>
        <taxon>Marasmiineae</taxon>
        <taxon>Mycenaceae</taxon>
        <taxon>Mycena</taxon>
    </lineage>
</organism>
<sequence length="140" mass="14420">MFSSALRAFTLVVLALSVAAQTNIFSNVRLISDVQEPFVTYCLAAESDTNGAAAVVVPCSDPGSSDVNWSVPEPVNGVFTGSIETIDGLLCLTIPAGVVGSGIQLGQHALASKTSSGRALGTRSGRWPVTLRRSASPSRA</sequence>
<dbReference type="EMBL" id="JACAZI010000002">
    <property type="protein sequence ID" value="KAF7368228.1"/>
    <property type="molecule type" value="Genomic_DNA"/>
</dbReference>
<evidence type="ECO:0000313" key="3">
    <source>
        <dbReference type="Proteomes" id="UP000620124"/>
    </source>
</evidence>
<comment type="caution">
    <text evidence="2">The sequence shown here is derived from an EMBL/GenBank/DDBJ whole genome shotgun (WGS) entry which is preliminary data.</text>
</comment>
<feature type="chain" id="PRO_5034695301" evidence="1">
    <location>
        <begin position="21"/>
        <end position="140"/>
    </location>
</feature>
<accession>A0A8H6YXF1</accession>
<keyword evidence="3" id="KW-1185">Reference proteome</keyword>
<dbReference type="Proteomes" id="UP000620124">
    <property type="component" value="Unassembled WGS sequence"/>
</dbReference>
<feature type="signal peptide" evidence="1">
    <location>
        <begin position="1"/>
        <end position="20"/>
    </location>
</feature>
<dbReference type="OrthoDB" id="10301300at2759"/>
<gene>
    <name evidence="2" type="ORF">MVEN_00142800</name>
</gene>
<protein>
    <submittedName>
        <fullName evidence="2">Uncharacterized protein</fullName>
    </submittedName>
</protein>
<name>A0A8H6YXF1_9AGAR</name>
<proteinExistence type="predicted"/>